<keyword evidence="2" id="KW-1185">Reference proteome</keyword>
<name>A0A7J9EVE5_9ROSI</name>
<sequence length="76" mass="8454">MHSLYSAGPPPNGRLVGCNAITSRIYSVPNTPTSRNRHSAHSAPIREPLPVSHFRFLFLPSSIFTSSSIDFCIFFF</sequence>
<evidence type="ECO:0000313" key="2">
    <source>
        <dbReference type="Proteomes" id="UP000593568"/>
    </source>
</evidence>
<dbReference type="AlphaFoldDB" id="A0A7J9EVE5"/>
<comment type="caution">
    <text evidence="1">The sequence shown here is derived from an EMBL/GenBank/DDBJ whole genome shotgun (WGS) entry which is preliminary data.</text>
</comment>
<proteinExistence type="predicted"/>
<reference evidence="1 2" key="1">
    <citation type="journal article" date="2019" name="Genome Biol. Evol.">
        <title>Insights into the evolution of the New World diploid cottons (Gossypium, subgenus Houzingenia) based on genome sequencing.</title>
        <authorList>
            <person name="Grover C.E."/>
            <person name="Arick M.A. 2nd"/>
            <person name="Thrash A."/>
            <person name="Conover J.L."/>
            <person name="Sanders W.S."/>
            <person name="Peterson D.G."/>
            <person name="Frelichowski J.E."/>
            <person name="Scheffler J.A."/>
            <person name="Scheffler B.E."/>
            <person name="Wendel J.F."/>
        </authorList>
    </citation>
    <scope>NUCLEOTIDE SEQUENCE [LARGE SCALE GENOMIC DNA]</scope>
    <source>
        <strain evidence="1">8</strain>
        <tissue evidence="1">Leaf</tissue>
    </source>
</reference>
<organism evidence="1 2">
    <name type="scientific">Gossypium trilobum</name>
    <dbReference type="NCBI Taxonomy" id="34281"/>
    <lineage>
        <taxon>Eukaryota</taxon>
        <taxon>Viridiplantae</taxon>
        <taxon>Streptophyta</taxon>
        <taxon>Embryophyta</taxon>
        <taxon>Tracheophyta</taxon>
        <taxon>Spermatophyta</taxon>
        <taxon>Magnoliopsida</taxon>
        <taxon>eudicotyledons</taxon>
        <taxon>Gunneridae</taxon>
        <taxon>Pentapetalae</taxon>
        <taxon>rosids</taxon>
        <taxon>malvids</taxon>
        <taxon>Malvales</taxon>
        <taxon>Malvaceae</taxon>
        <taxon>Malvoideae</taxon>
        <taxon>Gossypium</taxon>
    </lineage>
</organism>
<dbReference type="Proteomes" id="UP000593568">
    <property type="component" value="Unassembled WGS sequence"/>
</dbReference>
<dbReference type="EMBL" id="JABEZW010000009">
    <property type="protein sequence ID" value="MBA0776684.1"/>
    <property type="molecule type" value="Genomic_DNA"/>
</dbReference>
<evidence type="ECO:0000313" key="1">
    <source>
        <dbReference type="EMBL" id="MBA0776684.1"/>
    </source>
</evidence>
<protein>
    <submittedName>
        <fullName evidence="1">Uncharacterized protein</fullName>
    </submittedName>
</protein>
<accession>A0A7J9EVE5</accession>
<gene>
    <name evidence="1" type="ORF">Gotri_011649</name>
</gene>